<evidence type="ECO:0000313" key="2">
    <source>
        <dbReference type="EMBL" id="KAF7284696.1"/>
    </source>
</evidence>
<dbReference type="Proteomes" id="UP000625711">
    <property type="component" value="Unassembled WGS sequence"/>
</dbReference>
<keyword evidence="1" id="KW-0812">Transmembrane</keyword>
<keyword evidence="1" id="KW-1133">Transmembrane helix</keyword>
<accession>A0A834MIC9</accession>
<feature type="transmembrane region" description="Helical" evidence="1">
    <location>
        <begin position="12"/>
        <end position="31"/>
    </location>
</feature>
<evidence type="ECO:0000256" key="1">
    <source>
        <dbReference type="SAM" id="Phobius"/>
    </source>
</evidence>
<gene>
    <name evidence="2" type="ORF">GWI33_021709</name>
</gene>
<keyword evidence="3" id="KW-1185">Reference proteome</keyword>
<dbReference type="AlphaFoldDB" id="A0A834MIC9"/>
<comment type="caution">
    <text evidence="2">The sequence shown here is derived from an EMBL/GenBank/DDBJ whole genome shotgun (WGS) entry which is preliminary data.</text>
</comment>
<dbReference type="OrthoDB" id="6726003at2759"/>
<proteinExistence type="predicted"/>
<keyword evidence="1" id="KW-0472">Membrane</keyword>
<organism evidence="2 3">
    <name type="scientific">Rhynchophorus ferrugineus</name>
    <name type="common">Red palm weevil</name>
    <name type="synonym">Curculio ferrugineus</name>
    <dbReference type="NCBI Taxonomy" id="354439"/>
    <lineage>
        <taxon>Eukaryota</taxon>
        <taxon>Metazoa</taxon>
        <taxon>Ecdysozoa</taxon>
        <taxon>Arthropoda</taxon>
        <taxon>Hexapoda</taxon>
        <taxon>Insecta</taxon>
        <taxon>Pterygota</taxon>
        <taxon>Neoptera</taxon>
        <taxon>Endopterygota</taxon>
        <taxon>Coleoptera</taxon>
        <taxon>Polyphaga</taxon>
        <taxon>Cucujiformia</taxon>
        <taxon>Curculionidae</taxon>
        <taxon>Dryophthorinae</taxon>
        <taxon>Rhynchophorus</taxon>
    </lineage>
</organism>
<sequence length="178" mass="21126">MEVSVPAFSNFWLHYKKILLICGIGFTCYLMKKYIDNRKKLQLRRERKKVKNFPSIEEIQRFIEELPFNDVKANKNVTLKDLLGELSEFSEDEDWKELIASVHSMYNQEENVQSDHNFAIYEDPCIVNDSPSDLKKLQEIDNLLFNEVDIEEAVNNFWEKDNIEQDVQDNEENQIISQ</sequence>
<evidence type="ECO:0000313" key="3">
    <source>
        <dbReference type="Proteomes" id="UP000625711"/>
    </source>
</evidence>
<dbReference type="EMBL" id="JAACXV010000071">
    <property type="protein sequence ID" value="KAF7284696.1"/>
    <property type="molecule type" value="Genomic_DNA"/>
</dbReference>
<name>A0A834MIC9_RHYFE</name>
<protein>
    <submittedName>
        <fullName evidence="2">Uncharacterized protein</fullName>
    </submittedName>
</protein>
<reference evidence="2" key="1">
    <citation type="submission" date="2020-08" db="EMBL/GenBank/DDBJ databases">
        <title>Genome sequencing and assembly of the red palm weevil Rhynchophorus ferrugineus.</title>
        <authorList>
            <person name="Dias G.B."/>
            <person name="Bergman C.M."/>
            <person name="Manee M."/>
        </authorList>
    </citation>
    <scope>NUCLEOTIDE SEQUENCE</scope>
    <source>
        <strain evidence="2">AA-2017</strain>
        <tissue evidence="2">Whole larva</tissue>
    </source>
</reference>